<sequence length="50" mass="5107">MSTLSALEEFLHLCEGTEIADGSGHSLRPLSSSEVGSNTVVESPSGDDTG</sequence>
<organism evidence="2 3">
    <name type="scientific">Strongylus vulgaris</name>
    <name type="common">Blood worm</name>
    <dbReference type="NCBI Taxonomy" id="40348"/>
    <lineage>
        <taxon>Eukaryota</taxon>
        <taxon>Metazoa</taxon>
        <taxon>Ecdysozoa</taxon>
        <taxon>Nematoda</taxon>
        <taxon>Chromadorea</taxon>
        <taxon>Rhabditida</taxon>
        <taxon>Rhabditina</taxon>
        <taxon>Rhabditomorpha</taxon>
        <taxon>Strongyloidea</taxon>
        <taxon>Strongylidae</taxon>
        <taxon>Strongylus</taxon>
    </lineage>
</organism>
<accession>A0A3P7J8T9</accession>
<reference evidence="2 3" key="1">
    <citation type="submission" date="2018-11" db="EMBL/GenBank/DDBJ databases">
        <authorList>
            <consortium name="Pathogen Informatics"/>
        </authorList>
    </citation>
    <scope>NUCLEOTIDE SEQUENCE [LARGE SCALE GENOMIC DNA]</scope>
</reference>
<feature type="compositionally biased region" description="Polar residues" evidence="1">
    <location>
        <begin position="29"/>
        <end position="50"/>
    </location>
</feature>
<dbReference type="AlphaFoldDB" id="A0A3P7J8T9"/>
<proteinExistence type="predicted"/>
<dbReference type="EMBL" id="UYYB01106128">
    <property type="protein sequence ID" value="VDM79726.1"/>
    <property type="molecule type" value="Genomic_DNA"/>
</dbReference>
<keyword evidence="3" id="KW-1185">Reference proteome</keyword>
<evidence type="ECO:0000313" key="2">
    <source>
        <dbReference type="EMBL" id="VDM79726.1"/>
    </source>
</evidence>
<feature type="non-terminal residue" evidence="2">
    <location>
        <position position="50"/>
    </location>
</feature>
<feature type="region of interest" description="Disordered" evidence="1">
    <location>
        <begin position="21"/>
        <end position="50"/>
    </location>
</feature>
<protein>
    <submittedName>
        <fullName evidence="2">Uncharacterized protein</fullName>
    </submittedName>
</protein>
<evidence type="ECO:0000256" key="1">
    <source>
        <dbReference type="SAM" id="MobiDB-lite"/>
    </source>
</evidence>
<evidence type="ECO:0000313" key="3">
    <source>
        <dbReference type="Proteomes" id="UP000270094"/>
    </source>
</evidence>
<gene>
    <name evidence="2" type="ORF">SVUK_LOCUS14724</name>
</gene>
<dbReference type="Proteomes" id="UP000270094">
    <property type="component" value="Unassembled WGS sequence"/>
</dbReference>
<name>A0A3P7J8T9_STRVU</name>